<proteinExistence type="predicted"/>
<protein>
    <submittedName>
        <fullName evidence="3">Chitin synthase activator</fullName>
    </submittedName>
</protein>
<evidence type="ECO:0000313" key="3">
    <source>
        <dbReference type="EMBL" id="KAF4304341.1"/>
    </source>
</evidence>
<dbReference type="SMART" id="SM00671">
    <property type="entry name" value="SEL1"/>
    <property type="match status" value="7"/>
</dbReference>
<reference evidence="3" key="1">
    <citation type="submission" date="2020-04" db="EMBL/GenBank/DDBJ databases">
        <title>Genome Assembly and Annotation of Botryosphaeria dothidea sdau 11-99, a Latent Pathogen of Apple Fruit Ring Rot in China.</title>
        <authorList>
            <person name="Yu C."/>
            <person name="Diao Y."/>
            <person name="Lu Q."/>
            <person name="Zhao J."/>
            <person name="Cui S."/>
            <person name="Peng C."/>
            <person name="He B."/>
            <person name="Liu H."/>
        </authorList>
    </citation>
    <scope>NUCLEOTIDE SEQUENCE [LARGE SCALE GENOMIC DNA]</scope>
    <source>
        <strain evidence="3">Sdau11-99</strain>
    </source>
</reference>
<evidence type="ECO:0000256" key="1">
    <source>
        <dbReference type="ARBA" id="ARBA00022737"/>
    </source>
</evidence>
<gene>
    <name evidence="3" type="ORF">GTA08_BOTSDO07618</name>
</gene>
<feature type="compositionally biased region" description="Polar residues" evidence="2">
    <location>
        <begin position="620"/>
        <end position="643"/>
    </location>
</feature>
<dbReference type="EMBL" id="WWBZ02000051">
    <property type="protein sequence ID" value="KAF4304341.1"/>
    <property type="molecule type" value="Genomic_DNA"/>
</dbReference>
<feature type="compositionally biased region" description="Polar residues" evidence="2">
    <location>
        <begin position="304"/>
        <end position="317"/>
    </location>
</feature>
<dbReference type="PANTHER" id="PTHR46430:SF3">
    <property type="entry name" value="ACTIVATOR OF C KINASE PROTEIN 1"/>
    <property type="match status" value="1"/>
</dbReference>
<evidence type="ECO:0000313" key="4">
    <source>
        <dbReference type="Proteomes" id="UP000572817"/>
    </source>
</evidence>
<dbReference type="InterPro" id="IPR011990">
    <property type="entry name" value="TPR-like_helical_dom_sf"/>
</dbReference>
<sequence length="1118" mass="122361">MAYDQRQNYRPPPPQQQQQQYYDQGNPYDDAHYNGYGQAQQYDGYGYDDGYQNQNGYYDDGYAGGYAGGYQQGPPPRQNPPQGGYGRVNGGPPPPPPPPQNYGQGPPPGAAPRGRGGGPGPAPRGRGGYGPPSGRGGYGGPPPRGAPPNARPPQDFGPNGEPMSRGRPPPQNAPPRAARQPTNRPASPEALPFDNPFPVFPNKKSPPRSKNRTLEDDMANLIMENAPGVARPSGEHPRQAPRKMSKASDGPRPSLDGNRPRMPGYGRGPDQFERPPPPQRSHTARPDNQIGGFRMPFGSPEQPPQLQRSQTMPQNYQDEYEQWQEPGPVAGYHGPESQSYIPPRPTTAGNDRSRQAPPAPYAPLKYQPDKRDTVEDVYDTYYNNHSQRNHDPRKPLSREEAIEAEMPDFDSIPQAPNHRRGHSFEDHLSGGSGNNTPQAQRQNFPPQTQEPRGRSNSNFSQGQSIHRSRSQPDFNRGQNPNYVAEIPADAPPVPNLPRSQTFNDQGGMGGYGGYAQAPPLPRPGTSHGHGARGPPAAGWGGQPPNGPPRGTPGPQAPLGGRPYGGRPAELQRNATDMSQRSDPGPNGRYNNNAPPNGPLPDHRVRGPPVQTNMAARGGNNMMSPVDQRNNMMSPVNQRGNNMMSPERGNNIMSPERGNNMMSPVEQRKNDPDALPHHPTPVRPGLQGGQQGGQQAQQQGKPVPVRQHQGSNQTVPGGPSPTGSQRRARRMSDPITMEGLAKLRNNAASRPADKELQLRFAKKLVEAAAVLADEGGRADAKTRNKNRERYTLEAQKVVKKLAHGKYPEAMFYYADSLGSGQLGLDSNEKEAFSLYLEAAKLGHAQAAYRTAVCCEIGAEDGGGTRKDPAKAVQWYKRAATLGDVAAMYKMGMIQLKGLLNQPKSPHEAVTWLKRAAEQANEENPHSLHELALLYSNKASARDAAADVVARDERYAFDMFKKAAEFGYKFSQFRLGEAFEYGHLGCPVDPRNSLAWYTRAAAQEEHQSELALSGWYLTGIPGVLEQSDTEAYLWARKAACADPPLPKAMFAMGYYTEVGIGCPRSLEEAKRWYGRAASYNFPKARERLEELKKGGAKVQKGRERLSRSNQRQHEENCVVM</sequence>
<feature type="compositionally biased region" description="Gly residues" evidence="2">
    <location>
        <begin position="114"/>
        <end position="139"/>
    </location>
</feature>
<dbReference type="InterPro" id="IPR051726">
    <property type="entry name" value="Chitin_Synth_Reg"/>
</dbReference>
<accession>A0A8H4IN68</accession>
<name>A0A8H4IN68_9PEZI</name>
<organism evidence="3 4">
    <name type="scientific">Botryosphaeria dothidea</name>
    <dbReference type="NCBI Taxonomy" id="55169"/>
    <lineage>
        <taxon>Eukaryota</taxon>
        <taxon>Fungi</taxon>
        <taxon>Dikarya</taxon>
        <taxon>Ascomycota</taxon>
        <taxon>Pezizomycotina</taxon>
        <taxon>Dothideomycetes</taxon>
        <taxon>Dothideomycetes incertae sedis</taxon>
        <taxon>Botryosphaeriales</taxon>
        <taxon>Botryosphaeriaceae</taxon>
        <taxon>Botryosphaeria</taxon>
    </lineage>
</organism>
<keyword evidence="4" id="KW-1185">Reference proteome</keyword>
<feature type="compositionally biased region" description="Pro residues" evidence="2">
    <location>
        <begin position="544"/>
        <end position="555"/>
    </location>
</feature>
<dbReference type="Gene3D" id="1.25.40.10">
    <property type="entry name" value="Tetratricopeptide repeat domain"/>
    <property type="match status" value="2"/>
</dbReference>
<comment type="caution">
    <text evidence="3">The sequence shown here is derived from an EMBL/GenBank/DDBJ whole genome shotgun (WGS) entry which is preliminary data.</text>
</comment>
<feature type="region of interest" description="Disordered" evidence="2">
    <location>
        <begin position="1"/>
        <end position="729"/>
    </location>
</feature>
<feature type="compositionally biased region" description="Polar residues" evidence="2">
    <location>
        <begin position="572"/>
        <end position="581"/>
    </location>
</feature>
<feature type="compositionally biased region" description="Polar residues" evidence="2">
    <location>
        <begin position="434"/>
        <end position="481"/>
    </location>
</feature>
<feature type="compositionally biased region" description="Basic and acidic residues" evidence="2">
    <location>
        <begin position="388"/>
        <end position="401"/>
    </location>
</feature>
<evidence type="ECO:0000256" key="2">
    <source>
        <dbReference type="SAM" id="MobiDB-lite"/>
    </source>
</evidence>
<dbReference type="Proteomes" id="UP000572817">
    <property type="component" value="Unassembled WGS sequence"/>
</dbReference>
<feature type="compositionally biased region" description="Polar residues" evidence="2">
    <location>
        <begin position="707"/>
        <end position="724"/>
    </location>
</feature>
<keyword evidence="1" id="KW-0677">Repeat</keyword>
<feature type="compositionally biased region" description="Gly residues" evidence="2">
    <location>
        <begin position="62"/>
        <end position="71"/>
    </location>
</feature>
<dbReference type="PANTHER" id="PTHR46430">
    <property type="entry name" value="PROTEIN SKT5-RELATED"/>
    <property type="match status" value="1"/>
</dbReference>
<feature type="compositionally biased region" description="Basic and acidic residues" evidence="2">
    <location>
        <begin position="665"/>
        <end position="675"/>
    </location>
</feature>
<feature type="compositionally biased region" description="Low complexity" evidence="2">
    <location>
        <begin position="16"/>
        <end position="61"/>
    </location>
</feature>
<feature type="region of interest" description="Disordered" evidence="2">
    <location>
        <begin position="1090"/>
        <end position="1118"/>
    </location>
</feature>
<feature type="compositionally biased region" description="Basic and acidic residues" evidence="2">
    <location>
        <begin position="1098"/>
        <end position="1118"/>
    </location>
</feature>
<feature type="compositionally biased region" description="Pro residues" evidence="2">
    <location>
        <begin position="91"/>
        <end position="110"/>
    </location>
</feature>
<feature type="compositionally biased region" description="Low complexity" evidence="2">
    <location>
        <begin position="174"/>
        <end position="186"/>
    </location>
</feature>
<dbReference type="OrthoDB" id="272077at2759"/>
<dbReference type="InterPro" id="IPR006597">
    <property type="entry name" value="Sel1-like"/>
</dbReference>
<feature type="compositionally biased region" description="Pro residues" evidence="2">
    <location>
        <begin position="140"/>
        <end position="151"/>
    </location>
</feature>
<dbReference type="SUPFAM" id="SSF81901">
    <property type="entry name" value="HCP-like"/>
    <property type="match status" value="1"/>
</dbReference>
<dbReference type="Pfam" id="PF08238">
    <property type="entry name" value="Sel1"/>
    <property type="match status" value="7"/>
</dbReference>
<dbReference type="AlphaFoldDB" id="A0A8H4IN68"/>